<feature type="transmembrane region" description="Helical" evidence="9">
    <location>
        <begin position="237"/>
        <end position="257"/>
    </location>
</feature>
<keyword evidence="7 9" id="KW-0472">Membrane</keyword>
<evidence type="ECO:0000256" key="6">
    <source>
        <dbReference type="ARBA" id="ARBA00022989"/>
    </source>
</evidence>
<dbReference type="AlphaFoldDB" id="A0A9X2C1M0"/>
<dbReference type="GO" id="GO:0005886">
    <property type="term" value="C:plasma membrane"/>
    <property type="evidence" value="ECO:0007669"/>
    <property type="project" value="UniProtKB-SubCell"/>
</dbReference>
<evidence type="ECO:0000256" key="1">
    <source>
        <dbReference type="ARBA" id="ARBA00004651"/>
    </source>
</evidence>
<feature type="transmembrane region" description="Helical" evidence="9">
    <location>
        <begin position="361"/>
        <end position="379"/>
    </location>
</feature>
<dbReference type="InterPro" id="IPR020846">
    <property type="entry name" value="MFS_dom"/>
</dbReference>
<dbReference type="PANTHER" id="PTHR43271:SF1">
    <property type="entry name" value="INNER MEMBRANE TRANSPORT PROTEIN YNFM"/>
    <property type="match status" value="1"/>
</dbReference>
<dbReference type="Gene3D" id="1.20.1250.20">
    <property type="entry name" value="MFS general substrate transporter like domains"/>
    <property type="match status" value="1"/>
</dbReference>
<evidence type="ECO:0000256" key="2">
    <source>
        <dbReference type="ARBA" id="ARBA00008335"/>
    </source>
</evidence>
<evidence type="ECO:0000256" key="4">
    <source>
        <dbReference type="ARBA" id="ARBA00022475"/>
    </source>
</evidence>
<feature type="transmembrane region" description="Helical" evidence="9">
    <location>
        <begin position="303"/>
        <end position="320"/>
    </location>
</feature>
<evidence type="ECO:0000259" key="10">
    <source>
        <dbReference type="PROSITE" id="PS50850"/>
    </source>
</evidence>
<keyword evidence="5 9" id="KW-0812">Transmembrane</keyword>
<comment type="caution">
    <text evidence="11">The sequence shown here is derived from an EMBL/GenBank/DDBJ whole genome shotgun (WGS) entry which is preliminary data.</text>
</comment>
<evidence type="ECO:0000256" key="5">
    <source>
        <dbReference type="ARBA" id="ARBA00022692"/>
    </source>
</evidence>
<feature type="transmembrane region" description="Helical" evidence="9">
    <location>
        <begin position="154"/>
        <end position="172"/>
    </location>
</feature>
<gene>
    <name evidence="11" type="ORF">LPC04_22185</name>
</gene>
<comment type="subcellular location">
    <subcellularLocation>
        <location evidence="1">Cell membrane</location>
        <topology evidence="1">Multi-pass membrane protein</topology>
    </subcellularLocation>
</comment>
<feature type="transmembrane region" description="Helical" evidence="9">
    <location>
        <begin position="326"/>
        <end position="349"/>
    </location>
</feature>
<accession>A0A9X2C1M0</accession>
<dbReference type="InterPro" id="IPR011701">
    <property type="entry name" value="MFS"/>
</dbReference>
<evidence type="ECO:0000313" key="12">
    <source>
        <dbReference type="Proteomes" id="UP001139353"/>
    </source>
</evidence>
<evidence type="ECO:0000256" key="9">
    <source>
        <dbReference type="SAM" id="Phobius"/>
    </source>
</evidence>
<keyword evidence="12" id="KW-1185">Reference proteome</keyword>
<evidence type="ECO:0000256" key="3">
    <source>
        <dbReference type="ARBA" id="ARBA00022448"/>
    </source>
</evidence>
<keyword evidence="3" id="KW-0813">Transport</keyword>
<reference evidence="11" key="1">
    <citation type="submission" date="2021-11" db="EMBL/GenBank/DDBJ databases">
        <title>BS-T2-15 a new species belonging to the Comamonadaceae family isolated from the soil of a French oak forest.</title>
        <authorList>
            <person name="Mieszkin S."/>
            <person name="Alain K."/>
        </authorList>
    </citation>
    <scope>NUCLEOTIDE SEQUENCE</scope>
    <source>
        <strain evidence="11">BS-T2-15</strain>
    </source>
</reference>
<keyword evidence="6 9" id="KW-1133">Transmembrane helix</keyword>
<sequence>MSAIPAHLPSSPSSRASEALPPPLEAGSAAHRSAKWALFVGGFAVFAMFYGPQPLLSLFGAAFDLTPAQASGVLSATAGAMALGLIPAGFLAQRFGPKPVMLSAIVLGALCSLLCAVATSYPALIALRALLGLSLAGLPAVASAWLAEEMDPKALGQAVGLIIAGNAAGGMSSRLVCGVLADLVGWRVAFAGLGALGAIAAFEFWRSLPPSRRHRPRPLHPRHALADLRSVFTERGLVPLFGLALLLMGSFVSFYNYLGFRFGQAPFALSHAAIGAIFLLYVVGMFSSPWAGRQADRLGSSRVLAAMLALCAAGLALTLASALPVIIVGVALFTFGFFAAHSVASSWVGRLALRSKALASAVYLTAYYLGASSMGWLGGHAWQAGAWPGVLGFLALLWVGCVAIAVWMARLPAQAPIRARAADADVASQF</sequence>
<evidence type="ECO:0000256" key="7">
    <source>
        <dbReference type="ARBA" id="ARBA00023136"/>
    </source>
</evidence>
<protein>
    <submittedName>
        <fullName evidence="11">MFS transporter</fullName>
    </submittedName>
</protein>
<organism evidence="11 12">
    <name type="scientific">Scleromatobacter humisilvae</name>
    <dbReference type="NCBI Taxonomy" id="2897159"/>
    <lineage>
        <taxon>Bacteria</taxon>
        <taxon>Pseudomonadati</taxon>
        <taxon>Pseudomonadota</taxon>
        <taxon>Betaproteobacteria</taxon>
        <taxon>Burkholderiales</taxon>
        <taxon>Sphaerotilaceae</taxon>
        <taxon>Scleromatobacter</taxon>
    </lineage>
</organism>
<name>A0A9X2C1M0_9BURK</name>
<dbReference type="SUPFAM" id="SSF103473">
    <property type="entry name" value="MFS general substrate transporter"/>
    <property type="match status" value="1"/>
</dbReference>
<feature type="region of interest" description="Disordered" evidence="8">
    <location>
        <begin position="1"/>
        <end position="22"/>
    </location>
</feature>
<proteinExistence type="inferred from homology"/>
<feature type="transmembrane region" description="Helical" evidence="9">
    <location>
        <begin position="184"/>
        <end position="205"/>
    </location>
</feature>
<keyword evidence="4" id="KW-1003">Cell membrane</keyword>
<feature type="transmembrane region" description="Helical" evidence="9">
    <location>
        <begin position="385"/>
        <end position="409"/>
    </location>
</feature>
<feature type="domain" description="Major facilitator superfamily (MFS) profile" evidence="10">
    <location>
        <begin position="30"/>
        <end position="412"/>
    </location>
</feature>
<dbReference type="InterPro" id="IPR036259">
    <property type="entry name" value="MFS_trans_sf"/>
</dbReference>
<evidence type="ECO:0000313" key="11">
    <source>
        <dbReference type="EMBL" id="MCK9688427.1"/>
    </source>
</evidence>
<feature type="transmembrane region" description="Helical" evidence="9">
    <location>
        <begin position="99"/>
        <end position="119"/>
    </location>
</feature>
<feature type="transmembrane region" description="Helical" evidence="9">
    <location>
        <begin position="125"/>
        <end position="147"/>
    </location>
</feature>
<comment type="similarity">
    <text evidence="2">Belongs to the major facilitator superfamily.</text>
</comment>
<dbReference type="Pfam" id="PF07690">
    <property type="entry name" value="MFS_1"/>
    <property type="match status" value="1"/>
</dbReference>
<dbReference type="PANTHER" id="PTHR43271">
    <property type="entry name" value="BLL2771 PROTEIN"/>
    <property type="match status" value="1"/>
</dbReference>
<evidence type="ECO:0000256" key="8">
    <source>
        <dbReference type="SAM" id="MobiDB-lite"/>
    </source>
</evidence>
<dbReference type="Proteomes" id="UP001139353">
    <property type="component" value="Unassembled WGS sequence"/>
</dbReference>
<feature type="transmembrane region" description="Helical" evidence="9">
    <location>
        <begin position="269"/>
        <end position="291"/>
    </location>
</feature>
<dbReference type="PROSITE" id="PS50850">
    <property type="entry name" value="MFS"/>
    <property type="match status" value="1"/>
</dbReference>
<feature type="transmembrane region" description="Helical" evidence="9">
    <location>
        <begin position="73"/>
        <end position="92"/>
    </location>
</feature>
<feature type="transmembrane region" description="Helical" evidence="9">
    <location>
        <begin position="36"/>
        <end position="53"/>
    </location>
</feature>
<dbReference type="GO" id="GO:0022857">
    <property type="term" value="F:transmembrane transporter activity"/>
    <property type="evidence" value="ECO:0007669"/>
    <property type="project" value="InterPro"/>
</dbReference>
<dbReference type="CDD" id="cd17324">
    <property type="entry name" value="MFS_NepI_like"/>
    <property type="match status" value="1"/>
</dbReference>
<dbReference type="RefSeq" id="WP_275684467.1">
    <property type="nucleotide sequence ID" value="NZ_JAJLJH010000008.1"/>
</dbReference>
<dbReference type="EMBL" id="JAJLJH010000008">
    <property type="protein sequence ID" value="MCK9688427.1"/>
    <property type="molecule type" value="Genomic_DNA"/>
</dbReference>